<evidence type="ECO:0000259" key="2">
    <source>
        <dbReference type="Pfam" id="PF01167"/>
    </source>
</evidence>
<dbReference type="PANTHER" id="PTHR16517:SF24">
    <property type="entry name" value="TUBBY-RELATED PROTEIN 2"/>
    <property type="match status" value="1"/>
</dbReference>
<dbReference type="GeneID" id="111180645"/>
<dbReference type="PRINTS" id="PR01573">
    <property type="entry name" value="SUPERTUBBY"/>
</dbReference>
<dbReference type="InterPro" id="IPR025659">
    <property type="entry name" value="Tubby-like_C"/>
</dbReference>
<evidence type="ECO:0000256" key="1">
    <source>
        <dbReference type="ARBA" id="ARBA00007129"/>
    </source>
</evidence>
<dbReference type="GO" id="GO:0005929">
    <property type="term" value="C:cilium"/>
    <property type="evidence" value="ECO:0007669"/>
    <property type="project" value="TreeGrafter"/>
</dbReference>
<evidence type="ECO:0000313" key="4">
    <source>
        <dbReference type="RefSeq" id="XP_030617062.1"/>
    </source>
</evidence>
<comment type="similarity">
    <text evidence="1">Belongs to the TUB family.</text>
</comment>
<dbReference type="SUPFAM" id="SSF54518">
    <property type="entry name" value="Tubby C-terminal domain-like"/>
    <property type="match status" value="1"/>
</dbReference>
<evidence type="ECO:0000313" key="3">
    <source>
        <dbReference type="Proteomes" id="UP000248483"/>
    </source>
</evidence>
<accession>A0A7F8KBH7</accession>
<dbReference type="Gene3D" id="3.20.90.10">
    <property type="entry name" value="Tubby Protein, Chain A"/>
    <property type="match status" value="1"/>
</dbReference>
<dbReference type="Proteomes" id="UP000248483">
    <property type="component" value="Unplaced"/>
</dbReference>
<proteinExistence type="inferred from homology"/>
<dbReference type="AlphaFoldDB" id="A0A7F8KBH7"/>
<dbReference type="Pfam" id="PF01167">
    <property type="entry name" value="Tub"/>
    <property type="match status" value="1"/>
</dbReference>
<keyword evidence="3" id="KW-1185">Reference proteome</keyword>
<reference evidence="4" key="1">
    <citation type="submission" date="2025-08" db="UniProtKB">
        <authorList>
            <consortium name="RefSeq"/>
        </authorList>
    </citation>
    <scope>IDENTIFICATION</scope>
    <source>
        <tissue evidence="4">Blood</tissue>
    </source>
</reference>
<organism evidence="3 4">
    <name type="scientific">Delphinapterus leucas</name>
    <name type="common">Beluga whale</name>
    <dbReference type="NCBI Taxonomy" id="9749"/>
    <lineage>
        <taxon>Eukaryota</taxon>
        <taxon>Metazoa</taxon>
        <taxon>Chordata</taxon>
        <taxon>Craniata</taxon>
        <taxon>Vertebrata</taxon>
        <taxon>Euteleostomi</taxon>
        <taxon>Mammalia</taxon>
        <taxon>Eutheria</taxon>
        <taxon>Laurasiatheria</taxon>
        <taxon>Artiodactyla</taxon>
        <taxon>Whippomorpha</taxon>
        <taxon>Cetacea</taxon>
        <taxon>Odontoceti</taxon>
        <taxon>Monodontidae</taxon>
        <taxon>Delphinapterus</taxon>
    </lineage>
</organism>
<name>A0A7F8KBH7_DELLE</name>
<protein>
    <submittedName>
        <fullName evidence="4">Tubby-related protein 2-like isoform X2</fullName>
    </submittedName>
</protein>
<gene>
    <name evidence="4" type="primary">LOC111180645</name>
</gene>
<dbReference type="PANTHER" id="PTHR16517">
    <property type="entry name" value="TUBBY-RELATED"/>
    <property type="match status" value="1"/>
</dbReference>
<feature type="domain" description="Tubby C-terminal" evidence="2">
    <location>
        <begin position="8"/>
        <end position="87"/>
    </location>
</feature>
<sequence length="104" mass="11908">MGCFSHPQHFLLAGRKRKRSKTSNYLVSLDPTDLSRDGENFVGKVRSNVLGTKFTIFDNGVNPERKNFVPETARIREELGAVCYESTPRTRESVSSHKMNRSRY</sequence>
<dbReference type="RefSeq" id="XP_030617062.1">
    <property type="nucleotide sequence ID" value="XM_030761202.1"/>
</dbReference>
<dbReference type="GO" id="GO:0061512">
    <property type="term" value="P:protein localization to cilium"/>
    <property type="evidence" value="ECO:0007669"/>
    <property type="project" value="TreeGrafter"/>
</dbReference>
<dbReference type="InterPro" id="IPR000007">
    <property type="entry name" value="Tubby_C"/>
</dbReference>